<feature type="region of interest" description="Disordered" evidence="1">
    <location>
        <begin position="1"/>
        <end position="54"/>
    </location>
</feature>
<evidence type="ECO:0000313" key="3">
    <source>
        <dbReference type="Proteomes" id="UP000006281"/>
    </source>
</evidence>
<dbReference type="Proteomes" id="UP000006281">
    <property type="component" value="Chromosome"/>
</dbReference>
<organism evidence="2 3">
    <name type="scientific">Saccharothrix espanaensis (strain ATCC 51144 / DSM 44229 / JCM 9112 / NBRC 15066 / NRRL 15764)</name>
    <dbReference type="NCBI Taxonomy" id="1179773"/>
    <lineage>
        <taxon>Bacteria</taxon>
        <taxon>Bacillati</taxon>
        <taxon>Actinomycetota</taxon>
        <taxon>Actinomycetes</taxon>
        <taxon>Pseudonocardiales</taxon>
        <taxon>Pseudonocardiaceae</taxon>
        <taxon>Saccharothrix</taxon>
    </lineage>
</organism>
<reference evidence="2 3" key="1">
    <citation type="journal article" date="2012" name="BMC Genomics">
        <title>Complete genome sequence of Saccharothrix espanaensis DSM 44229T and comparison to the other completely sequenced Pseudonocardiaceae.</title>
        <authorList>
            <person name="Strobel T."/>
            <person name="Al-Dilaimi A."/>
            <person name="Blom J."/>
            <person name="Gessner A."/>
            <person name="Kalinowski J."/>
            <person name="Luzhetska M."/>
            <person name="Puhler A."/>
            <person name="Szczepanowski R."/>
            <person name="Bechthold A."/>
            <person name="Ruckert C."/>
        </authorList>
    </citation>
    <scope>NUCLEOTIDE SEQUENCE [LARGE SCALE GENOMIC DNA]</scope>
    <source>
        <strain evidence="3">ATCC 51144 / DSM 44229 / JCM 9112 / NBRC 15066 / NRRL 15764</strain>
    </source>
</reference>
<proteinExistence type="predicted"/>
<evidence type="ECO:0000256" key="1">
    <source>
        <dbReference type="SAM" id="MobiDB-lite"/>
    </source>
</evidence>
<dbReference type="EMBL" id="HE804045">
    <property type="protein sequence ID" value="CCH30920.1"/>
    <property type="molecule type" value="Genomic_DNA"/>
</dbReference>
<evidence type="ECO:0000313" key="2">
    <source>
        <dbReference type="EMBL" id="CCH30920.1"/>
    </source>
</evidence>
<sequence>MDGDEVKAHALGRHPHPVVGARREAPADPVRPSRRARSRRAGPARTRRERLRHRHGNRLLAVRAMINGRTYRWYSSAAS</sequence>
<accession>K0JT27</accession>
<dbReference type="AlphaFoldDB" id="K0JT27"/>
<keyword evidence="3" id="KW-1185">Reference proteome</keyword>
<protein>
    <submittedName>
        <fullName evidence="2">Uncharacterized protein</fullName>
    </submittedName>
</protein>
<gene>
    <name evidence="2" type="ordered locus">BN6_36250</name>
</gene>
<dbReference type="KEGG" id="sesp:BN6_36250"/>
<name>K0JT27_SACES</name>
<dbReference type="HOGENOM" id="CLU_2603941_0_0_11"/>
<feature type="compositionally biased region" description="Basic residues" evidence="1">
    <location>
        <begin position="32"/>
        <end position="54"/>
    </location>
</feature>